<dbReference type="InterPro" id="IPR010071">
    <property type="entry name" value="AA_adenyl_dom"/>
</dbReference>
<evidence type="ECO:0000313" key="5">
    <source>
        <dbReference type="EMBL" id="RKP33580.1"/>
    </source>
</evidence>
<evidence type="ECO:0000313" key="6">
    <source>
        <dbReference type="Proteomes" id="UP000268162"/>
    </source>
</evidence>
<evidence type="ECO:0000256" key="1">
    <source>
        <dbReference type="ARBA" id="ARBA00022450"/>
    </source>
</evidence>
<sequence length="1214" mass="134311">MMLNQSSVASTAALRLPVVPVDHQPSINLPLGKPRVNLSGYSAWASGHLFPATNEFVRNDFELTHRLATAIILSRYYRQPAVAFAHWRGQFGLHTLIEQSREPLQLVLAQVDPDVPISTAILHDHAHGHPPDSPGPTVEVLLLTDLGDSSVTHPMSESSSSHSQPKEVEVDPHIADLLAGSTARLIISCSLNQAGFAQITVTYARAQYRDSAVAEFTSQFRTICSAVARALQGGQSTPVRDIAWVSYQERARLLDFSQMTKPIQGNYRPFHNLFSDRAQRFSNHLALVHGCEEWTYAQVDYASSELARILVDEYGARPEVRFALFIPKSVAYNLAILAVFKSGAAYVPIDPDYPADRIQFVLDDSGASLVIAAESVLGRLPDQLKLPTATVDLFAQHPTFKEPSDFLPFPSSPNHLAYVIYTSGTTGRPKGVLVEHRGVANISTDQFLGDVYGPGQRVYQTGSVAFDGVLVSSLRALCTGSTVVVATDNMLEDLQNVNMGFLMTSFLSRLSPQDAPEMKVFSFGGESFLPEQLARWASHCVLANHYGPTETTVYCNVALVGAEDDITFGKPIHNVFNLVVDDDLQLVPVGALGELLIGGVGVARGYQNLPELTAKKFIPNPLGEGRVYRTGDYVRWLPNGTLEFIGRIDSQVKLRGYRIEIEEIENVASQFPGLKQCTAAVVQDTLIIYASPENIDPTDLLDCLRDRLAKQMVPKLVVPIADFPYTASGKLDRKSLPSVDHLLSSQTLYSPTRSNINTPQTDTEEELRRVWGQILQLDPDRISTTDHFFRIGGDSISAILLVSKGQQLGYQLTVPLIYQYPELRLLAQNTEKITGHQANVNAAYQEQVQGEVALTPIQRWFSAIGLRNPHHFNQSFTLKVSPKVNLSLAALSDALVALANHHDILRARFLPGDGNRPWDQTIPTARAVPADFLLLEETVLSENYANFILRVQSGLNLTTGPVLAVALIRDPDSTSQSRLFITIHHILVDLIAWRILIEDLNTLLRGASLPPKTLPFQAWASQLGDYAATLSADIWPTQVESDKPIPNIRALLPPPELDVNRTQAARLTTSFEFDSESTHSLLFQLAPKLRVTPRDLLLATFTHAFAMAIGLDQVTFCMEGHGREPWLPDQDITRTVGWFTALYPLVLRVHTDQSLLDLLRHTKEALQQIPMKGFPYSLLKYTSGVSMVERVKLEAKTPSRLDVQFNYFGRFNNT</sequence>
<dbReference type="Gene3D" id="3.30.300.30">
    <property type="match status" value="1"/>
</dbReference>
<dbReference type="GO" id="GO:0043041">
    <property type="term" value="P:amino acid activation for nonribosomal peptide biosynthetic process"/>
    <property type="evidence" value="ECO:0007669"/>
    <property type="project" value="TreeGrafter"/>
</dbReference>
<dbReference type="PANTHER" id="PTHR45527">
    <property type="entry name" value="NONRIBOSOMAL PEPTIDE SYNTHETASE"/>
    <property type="match status" value="1"/>
</dbReference>
<feature type="domain" description="Carrier" evidence="4">
    <location>
        <begin position="758"/>
        <end position="834"/>
    </location>
</feature>
<dbReference type="InterPro" id="IPR020845">
    <property type="entry name" value="AMP-binding_CS"/>
</dbReference>
<dbReference type="AlphaFoldDB" id="A0A4P9ZMQ2"/>
<dbReference type="InterPro" id="IPR036736">
    <property type="entry name" value="ACP-like_sf"/>
</dbReference>
<dbReference type="InterPro" id="IPR000873">
    <property type="entry name" value="AMP-dep_synth/lig_dom"/>
</dbReference>
<dbReference type="STRING" id="215637.A0A4P9ZMQ2"/>
<dbReference type="EMBL" id="ML003727">
    <property type="protein sequence ID" value="RKP33580.1"/>
    <property type="molecule type" value="Genomic_DNA"/>
</dbReference>
<dbReference type="InterPro" id="IPR009081">
    <property type="entry name" value="PP-bd_ACP"/>
</dbReference>
<evidence type="ECO:0000256" key="2">
    <source>
        <dbReference type="ARBA" id="ARBA00022553"/>
    </source>
</evidence>
<dbReference type="Gene3D" id="3.40.50.980">
    <property type="match status" value="2"/>
</dbReference>
<dbReference type="SUPFAM" id="SSF56801">
    <property type="entry name" value="Acetyl-CoA synthetase-like"/>
    <property type="match status" value="1"/>
</dbReference>
<dbReference type="InterPro" id="IPR023213">
    <property type="entry name" value="CAT-like_dom_sf"/>
</dbReference>
<dbReference type="Gene3D" id="3.30.559.30">
    <property type="entry name" value="Nonribosomal peptide synthetase, condensation domain"/>
    <property type="match status" value="1"/>
</dbReference>
<dbReference type="Gene3D" id="3.30.559.10">
    <property type="entry name" value="Chloramphenicol acetyltransferase-like domain"/>
    <property type="match status" value="1"/>
</dbReference>
<dbReference type="InterPro" id="IPR045851">
    <property type="entry name" value="AMP-bd_C_sf"/>
</dbReference>
<dbReference type="GO" id="GO:0044550">
    <property type="term" value="P:secondary metabolite biosynthetic process"/>
    <property type="evidence" value="ECO:0007669"/>
    <property type="project" value="TreeGrafter"/>
</dbReference>
<dbReference type="Gene3D" id="1.10.1200.10">
    <property type="entry name" value="ACP-like"/>
    <property type="match status" value="1"/>
</dbReference>
<dbReference type="SUPFAM" id="SSF52777">
    <property type="entry name" value="CoA-dependent acyltransferases"/>
    <property type="match status" value="2"/>
</dbReference>
<dbReference type="GO" id="GO:0016874">
    <property type="term" value="F:ligase activity"/>
    <property type="evidence" value="ECO:0007669"/>
    <property type="project" value="UniProtKB-KW"/>
</dbReference>
<keyword evidence="3" id="KW-0436">Ligase</keyword>
<accession>A0A4P9ZMQ2</accession>
<dbReference type="GO" id="GO:0005737">
    <property type="term" value="C:cytoplasm"/>
    <property type="evidence" value="ECO:0007669"/>
    <property type="project" value="TreeGrafter"/>
</dbReference>
<evidence type="ECO:0000256" key="3">
    <source>
        <dbReference type="ARBA" id="ARBA00022598"/>
    </source>
</evidence>
<evidence type="ECO:0000259" key="4">
    <source>
        <dbReference type="PROSITE" id="PS50075"/>
    </source>
</evidence>
<dbReference type="Proteomes" id="UP000268162">
    <property type="component" value="Unassembled WGS sequence"/>
</dbReference>
<dbReference type="CDD" id="cd05930">
    <property type="entry name" value="A_NRPS"/>
    <property type="match status" value="1"/>
</dbReference>
<dbReference type="SMART" id="SM01294">
    <property type="entry name" value="PKS_PP_betabranch"/>
    <property type="match status" value="1"/>
</dbReference>
<dbReference type="SUPFAM" id="SSF47336">
    <property type="entry name" value="ACP-like"/>
    <property type="match status" value="1"/>
</dbReference>
<reference evidence="6" key="1">
    <citation type="journal article" date="2018" name="Nat. Microbiol.">
        <title>Leveraging single-cell genomics to expand the fungal tree of life.</title>
        <authorList>
            <person name="Ahrendt S.R."/>
            <person name="Quandt C.A."/>
            <person name="Ciobanu D."/>
            <person name="Clum A."/>
            <person name="Salamov A."/>
            <person name="Andreopoulos B."/>
            <person name="Cheng J.F."/>
            <person name="Woyke T."/>
            <person name="Pelin A."/>
            <person name="Henrissat B."/>
            <person name="Reynolds N.K."/>
            <person name="Benny G.L."/>
            <person name="Smith M.E."/>
            <person name="James T.Y."/>
            <person name="Grigoriev I.V."/>
        </authorList>
    </citation>
    <scope>NUCLEOTIDE SEQUENCE [LARGE SCALE GENOMIC DNA]</scope>
    <source>
        <strain evidence="6">RSA 468</strain>
    </source>
</reference>
<dbReference type="InterPro" id="IPR001242">
    <property type="entry name" value="Condensation_dom"/>
</dbReference>
<dbReference type="FunFam" id="3.40.50.980:FF:000001">
    <property type="entry name" value="Non-ribosomal peptide synthetase"/>
    <property type="match status" value="1"/>
</dbReference>
<dbReference type="GO" id="GO:0031177">
    <property type="term" value="F:phosphopantetheine binding"/>
    <property type="evidence" value="ECO:0007669"/>
    <property type="project" value="TreeGrafter"/>
</dbReference>
<protein>
    <recommendedName>
        <fullName evidence="4">Carrier domain-containing protein</fullName>
    </recommendedName>
</protein>
<dbReference type="Pfam" id="PF00501">
    <property type="entry name" value="AMP-binding"/>
    <property type="match status" value="1"/>
</dbReference>
<organism evidence="5 6">
    <name type="scientific">Dimargaris cristalligena</name>
    <dbReference type="NCBI Taxonomy" id="215637"/>
    <lineage>
        <taxon>Eukaryota</taxon>
        <taxon>Fungi</taxon>
        <taxon>Fungi incertae sedis</taxon>
        <taxon>Zoopagomycota</taxon>
        <taxon>Kickxellomycotina</taxon>
        <taxon>Dimargaritomycetes</taxon>
        <taxon>Dimargaritales</taxon>
        <taxon>Dimargaritaceae</taxon>
        <taxon>Dimargaris</taxon>
    </lineage>
</organism>
<dbReference type="Gene3D" id="2.30.38.10">
    <property type="entry name" value="Luciferase, Domain 3"/>
    <property type="match status" value="1"/>
</dbReference>
<name>A0A4P9ZMQ2_9FUNG</name>
<feature type="non-terminal residue" evidence="5">
    <location>
        <position position="1214"/>
    </location>
</feature>
<dbReference type="Pfam" id="PF00550">
    <property type="entry name" value="PP-binding"/>
    <property type="match status" value="1"/>
</dbReference>
<dbReference type="PROSITE" id="PS50075">
    <property type="entry name" value="CARRIER"/>
    <property type="match status" value="1"/>
</dbReference>
<keyword evidence="6" id="KW-1185">Reference proteome</keyword>
<dbReference type="PROSITE" id="PS00455">
    <property type="entry name" value="AMP_BINDING"/>
    <property type="match status" value="1"/>
</dbReference>
<gene>
    <name evidence="5" type="ORF">BJ085DRAFT_35934</name>
</gene>
<keyword evidence="1" id="KW-0596">Phosphopantetheine</keyword>
<dbReference type="Pfam" id="PF00668">
    <property type="entry name" value="Condensation"/>
    <property type="match status" value="1"/>
</dbReference>
<dbReference type="NCBIfam" id="TIGR01733">
    <property type="entry name" value="AA-adenyl-dom"/>
    <property type="match status" value="1"/>
</dbReference>
<keyword evidence="2" id="KW-0597">Phosphoprotein</keyword>
<dbReference type="PANTHER" id="PTHR45527:SF1">
    <property type="entry name" value="FATTY ACID SYNTHASE"/>
    <property type="match status" value="1"/>
</dbReference>
<proteinExistence type="predicted"/>